<proteinExistence type="predicted"/>
<protein>
    <recommendedName>
        <fullName evidence="3">F-box associated domain-containing protein</fullName>
    </recommendedName>
</protein>
<sequence length="219" mass="25651">MEMNDDLVVEIISYLVIFSNLALRIKPVYVNDSLHWLRSDGRVLAFNTKREEATILDLPDFFNHHHPTFNIRLGTWLGISQGLLTLFCIFKKSIVIAAYDYVSSNWRVTHTWDNVITGHVDGYFDGFPIWIDGKQVLFLDDSRRLIRHQYLYEYDYEINGYKKAEVLNKDCMIKDYLCSFEPTLASVHTTFLDTVHDKHRPAIIATLDELKRFITEGIR</sequence>
<evidence type="ECO:0000313" key="1">
    <source>
        <dbReference type="EMBL" id="OIT32318.1"/>
    </source>
</evidence>
<gene>
    <name evidence="1" type="ORF">A4A49_52183</name>
</gene>
<reference evidence="1" key="1">
    <citation type="submission" date="2016-11" db="EMBL/GenBank/DDBJ databases">
        <title>The genome of Nicotiana attenuata.</title>
        <authorList>
            <person name="Xu S."/>
            <person name="Brockmoeller T."/>
            <person name="Gaquerel E."/>
            <person name="Navarro A."/>
            <person name="Kuhl H."/>
            <person name="Gase K."/>
            <person name="Ling Z."/>
            <person name="Zhou W."/>
            <person name="Kreitzer C."/>
            <person name="Stanke M."/>
            <person name="Tang H."/>
            <person name="Lyons E."/>
            <person name="Pandey P."/>
            <person name="Pandey S.P."/>
            <person name="Timmermann B."/>
            <person name="Baldwin I.T."/>
        </authorList>
    </citation>
    <scope>NUCLEOTIDE SEQUENCE [LARGE SCALE GENOMIC DNA]</scope>
    <source>
        <strain evidence="1">UT</strain>
    </source>
</reference>
<name>A0A314KSK3_NICAT</name>
<keyword evidence="2" id="KW-1185">Reference proteome</keyword>
<dbReference type="Proteomes" id="UP000187609">
    <property type="component" value="Unassembled WGS sequence"/>
</dbReference>
<dbReference type="AlphaFoldDB" id="A0A314KSK3"/>
<comment type="caution">
    <text evidence="1">The sequence shown here is derived from an EMBL/GenBank/DDBJ whole genome shotgun (WGS) entry which is preliminary data.</text>
</comment>
<dbReference type="EMBL" id="MJEQ01001082">
    <property type="protein sequence ID" value="OIT32318.1"/>
    <property type="molecule type" value="Genomic_DNA"/>
</dbReference>
<evidence type="ECO:0000313" key="2">
    <source>
        <dbReference type="Proteomes" id="UP000187609"/>
    </source>
</evidence>
<evidence type="ECO:0008006" key="3">
    <source>
        <dbReference type="Google" id="ProtNLM"/>
    </source>
</evidence>
<organism evidence="1 2">
    <name type="scientific">Nicotiana attenuata</name>
    <name type="common">Coyote tobacco</name>
    <dbReference type="NCBI Taxonomy" id="49451"/>
    <lineage>
        <taxon>Eukaryota</taxon>
        <taxon>Viridiplantae</taxon>
        <taxon>Streptophyta</taxon>
        <taxon>Embryophyta</taxon>
        <taxon>Tracheophyta</taxon>
        <taxon>Spermatophyta</taxon>
        <taxon>Magnoliopsida</taxon>
        <taxon>eudicotyledons</taxon>
        <taxon>Gunneridae</taxon>
        <taxon>Pentapetalae</taxon>
        <taxon>asterids</taxon>
        <taxon>lamiids</taxon>
        <taxon>Solanales</taxon>
        <taxon>Solanaceae</taxon>
        <taxon>Nicotianoideae</taxon>
        <taxon>Nicotianeae</taxon>
        <taxon>Nicotiana</taxon>
    </lineage>
</organism>
<dbReference type="Gramene" id="OIT32318">
    <property type="protein sequence ID" value="OIT32318"/>
    <property type="gene ID" value="A4A49_52183"/>
</dbReference>
<accession>A0A314KSK3</accession>